<feature type="region of interest" description="Disordered" evidence="1">
    <location>
        <begin position="173"/>
        <end position="199"/>
    </location>
</feature>
<protein>
    <recommendedName>
        <fullName evidence="2">Dit-like phage tail protein N-terminal domain-containing protein</fullName>
    </recommendedName>
</protein>
<dbReference type="InterPro" id="IPR048494">
    <property type="entry name" value="Dit-like_N"/>
</dbReference>
<sequence length="221" mass="23634">MSVINLLFRQSPKLAGYELDAVLEDTIDASIQLTRYPVESGAMVNDHRIINPIKYFITGAVSNNPIKPILTDFIGLGTNLDSNNPYIATVAGLSIGFLSGSKDTRASSALQFLIDLMVVGLPFDVDTVDANLANMVITRVSRTSNAQNEGGLEFIAELQELITLDRLPSLLQPSQAQLPDGDPSKSAAAADVKSGQRVGLEPTAAQTTAIEQVMQFDGVDI</sequence>
<dbReference type="AlphaFoldDB" id="A0A7C1ZUA2"/>
<proteinExistence type="predicted"/>
<organism evidence="3">
    <name type="scientific">Methylophaga aminisulfidivorans</name>
    <dbReference type="NCBI Taxonomy" id="230105"/>
    <lineage>
        <taxon>Bacteria</taxon>
        <taxon>Pseudomonadati</taxon>
        <taxon>Pseudomonadota</taxon>
        <taxon>Gammaproteobacteria</taxon>
        <taxon>Thiotrichales</taxon>
        <taxon>Piscirickettsiaceae</taxon>
        <taxon>Methylophaga</taxon>
    </lineage>
</organism>
<evidence type="ECO:0000256" key="1">
    <source>
        <dbReference type="SAM" id="MobiDB-lite"/>
    </source>
</evidence>
<evidence type="ECO:0000259" key="2">
    <source>
        <dbReference type="Pfam" id="PF21821"/>
    </source>
</evidence>
<accession>A0A7C1ZUA2</accession>
<reference evidence="3" key="1">
    <citation type="journal article" date="2020" name="mSystems">
        <title>Genome- and Community-Level Interaction Insights into Carbon Utilization and Element Cycling Functions of Hydrothermarchaeota in Hydrothermal Sediment.</title>
        <authorList>
            <person name="Zhou Z."/>
            <person name="Liu Y."/>
            <person name="Xu W."/>
            <person name="Pan J."/>
            <person name="Luo Z.H."/>
            <person name="Li M."/>
        </authorList>
    </citation>
    <scope>NUCLEOTIDE SEQUENCE [LARGE SCALE GENOMIC DNA]</scope>
    <source>
        <strain evidence="3">HyVt-380</strain>
    </source>
</reference>
<gene>
    <name evidence="3" type="ORF">ENI26_01920</name>
</gene>
<name>A0A7C1ZUA2_9GAMM</name>
<feature type="domain" description="Dit-like phage tail protein N-terminal" evidence="2">
    <location>
        <begin position="19"/>
        <end position="163"/>
    </location>
</feature>
<dbReference type="EMBL" id="DRHY01000046">
    <property type="protein sequence ID" value="HEC73110.1"/>
    <property type="molecule type" value="Genomic_DNA"/>
</dbReference>
<dbReference type="Proteomes" id="UP000886384">
    <property type="component" value="Unassembled WGS sequence"/>
</dbReference>
<comment type="caution">
    <text evidence="3">The sequence shown here is derived from an EMBL/GenBank/DDBJ whole genome shotgun (WGS) entry which is preliminary data.</text>
</comment>
<dbReference type="Pfam" id="PF21821">
    <property type="entry name" value="Dit_like"/>
    <property type="match status" value="1"/>
</dbReference>
<evidence type="ECO:0000313" key="3">
    <source>
        <dbReference type="EMBL" id="HEC73110.1"/>
    </source>
</evidence>